<feature type="transmembrane region" description="Helical" evidence="7">
    <location>
        <begin position="17"/>
        <end position="38"/>
    </location>
</feature>
<name>A0A6A6C4S5_ZASCE</name>
<dbReference type="RefSeq" id="XP_033662812.1">
    <property type="nucleotide sequence ID" value="XM_033808658.1"/>
</dbReference>
<proteinExistence type="inferred from homology"/>
<feature type="transmembrane region" description="Helical" evidence="7">
    <location>
        <begin position="267"/>
        <end position="287"/>
    </location>
</feature>
<feature type="domain" description="Rhodopsin" evidence="8">
    <location>
        <begin position="35"/>
        <end position="288"/>
    </location>
</feature>
<evidence type="ECO:0000313" key="10">
    <source>
        <dbReference type="Proteomes" id="UP000799537"/>
    </source>
</evidence>
<evidence type="ECO:0000259" key="8">
    <source>
        <dbReference type="Pfam" id="PF20684"/>
    </source>
</evidence>
<evidence type="ECO:0000256" key="5">
    <source>
        <dbReference type="ARBA" id="ARBA00038359"/>
    </source>
</evidence>
<keyword evidence="3 7" id="KW-1133">Transmembrane helix</keyword>
<gene>
    <name evidence="9" type="ORF">M409DRAFT_27649</name>
</gene>
<reference evidence="9" key="1">
    <citation type="journal article" date="2020" name="Stud. Mycol.">
        <title>101 Dothideomycetes genomes: a test case for predicting lifestyles and emergence of pathogens.</title>
        <authorList>
            <person name="Haridas S."/>
            <person name="Albert R."/>
            <person name="Binder M."/>
            <person name="Bloem J."/>
            <person name="Labutti K."/>
            <person name="Salamov A."/>
            <person name="Andreopoulos B."/>
            <person name="Baker S."/>
            <person name="Barry K."/>
            <person name="Bills G."/>
            <person name="Bluhm B."/>
            <person name="Cannon C."/>
            <person name="Castanera R."/>
            <person name="Culley D."/>
            <person name="Daum C."/>
            <person name="Ezra D."/>
            <person name="Gonzalez J."/>
            <person name="Henrissat B."/>
            <person name="Kuo A."/>
            <person name="Liang C."/>
            <person name="Lipzen A."/>
            <person name="Lutzoni F."/>
            <person name="Magnuson J."/>
            <person name="Mondo S."/>
            <person name="Nolan M."/>
            <person name="Ohm R."/>
            <person name="Pangilinan J."/>
            <person name="Park H.-J."/>
            <person name="Ramirez L."/>
            <person name="Alfaro M."/>
            <person name="Sun H."/>
            <person name="Tritt A."/>
            <person name="Yoshinaga Y."/>
            <person name="Zwiers L.-H."/>
            <person name="Turgeon B."/>
            <person name="Goodwin S."/>
            <person name="Spatafora J."/>
            <person name="Crous P."/>
            <person name="Grigoriev I."/>
        </authorList>
    </citation>
    <scope>NUCLEOTIDE SEQUENCE</scope>
    <source>
        <strain evidence="9">ATCC 36951</strain>
    </source>
</reference>
<evidence type="ECO:0000256" key="2">
    <source>
        <dbReference type="ARBA" id="ARBA00022692"/>
    </source>
</evidence>
<dbReference type="GO" id="GO:0016020">
    <property type="term" value="C:membrane"/>
    <property type="evidence" value="ECO:0007669"/>
    <property type="project" value="UniProtKB-SubCell"/>
</dbReference>
<dbReference type="InterPro" id="IPR052337">
    <property type="entry name" value="SAT4-like"/>
</dbReference>
<evidence type="ECO:0000256" key="4">
    <source>
        <dbReference type="ARBA" id="ARBA00023136"/>
    </source>
</evidence>
<evidence type="ECO:0000256" key="6">
    <source>
        <dbReference type="SAM" id="MobiDB-lite"/>
    </source>
</evidence>
<evidence type="ECO:0000256" key="7">
    <source>
        <dbReference type="SAM" id="Phobius"/>
    </source>
</evidence>
<dbReference type="PANTHER" id="PTHR33048:SF55">
    <property type="entry name" value="INTEGRAL MEMBRANE PROTEIN"/>
    <property type="match status" value="1"/>
</dbReference>
<feature type="region of interest" description="Disordered" evidence="6">
    <location>
        <begin position="323"/>
        <end position="343"/>
    </location>
</feature>
<organism evidence="9 10">
    <name type="scientific">Zasmidium cellare ATCC 36951</name>
    <dbReference type="NCBI Taxonomy" id="1080233"/>
    <lineage>
        <taxon>Eukaryota</taxon>
        <taxon>Fungi</taxon>
        <taxon>Dikarya</taxon>
        <taxon>Ascomycota</taxon>
        <taxon>Pezizomycotina</taxon>
        <taxon>Dothideomycetes</taxon>
        <taxon>Dothideomycetidae</taxon>
        <taxon>Mycosphaerellales</taxon>
        <taxon>Mycosphaerellaceae</taxon>
        <taxon>Zasmidium</taxon>
    </lineage>
</organism>
<keyword evidence="4 7" id="KW-0472">Membrane</keyword>
<keyword evidence="2 7" id="KW-0812">Transmembrane</keyword>
<protein>
    <recommendedName>
        <fullName evidence="8">Rhodopsin domain-containing protein</fullName>
    </recommendedName>
</protein>
<sequence length="343" mass="38537">MGILTSYAPLQDISNRIAIPSIIFAILTPLFVLARCVCGRIQTGRLWTDDYLLIAAATLAFPGTVLMIRGCSWGLGKHEHDLHTYPPEKLPFGDGEILIEKTLQIYFADQIIYQMCMGLFKIAVLVWYIRIFNTDNKKRFRMICRCLVGAIAVFTFASIFASIFQCDPIASAWQSIPAKCFDIDAYWKARANFNIITYFIVTVLPMPSIFGIPPYIDGLQMGRARMAALCGLFGIGIFVCITAIFRMQFIVPAALMRDRTWYSIELIMWSIVENNLGIICACLPAMARQTQSVLRKMCCYSKAGRGRDSVAGLLPYRAPNEKTRDMMSRSTTDSSSDWAALEV</sequence>
<feature type="compositionally biased region" description="Low complexity" evidence="6">
    <location>
        <begin position="328"/>
        <end position="337"/>
    </location>
</feature>
<evidence type="ECO:0000256" key="1">
    <source>
        <dbReference type="ARBA" id="ARBA00004141"/>
    </source>
</evidence>
<dbReference type="AlphaFoldDB" id="A0A6A6C4S5"/>
<dbReference type="InterPro" id="IPR049326">
    <property type="entry name" value="Rhodopsin_dom_fungi"/>
</dbReference>
<comment type="subcellular location">
    <subcellularLocation>
        <location evidence="1">Membrane</location>
        <topology evidence="1">Multi-pass membrane protein</topology>
    </subcellularLocation>
</comment>
<evidence type="ECO:0000313" key="9">
    <source>
        <dbReference type="EMBL" id="KAF2161923.1"/>
    </source>
</evidence>
<feature type="transmembrane region" description="Helical" evidence="7">
    <location>
        <begin position="111"/>
        <end position="130"/>
    </location>
</feature>
<feature type="transmembrane region" description="Helical" evidence="7">
    <location>
        <begin position="142"/>
        <end position="164"/>
    </location>
</feature>
<feature type="transmembrane region" description="Helical" evidence="7">
    <location>
        <begin position="50"/>
        <end position="68"/>
    </location>
</feature>
<dbReference type="Pfam" id="PF20684">
    <property type="entry name" value="Fung_rhodopsin"/>
    <property type="match status" value="1"/>
</dbReference>
<comment type="similarity">
    <text evidence="5">Belongs to the SAT4 family.</text>
</comment>
<dbReference type="EMBL" id="ML993616">
    <property type="protein sequence ID" value="KAF2161923.1"/>
    <property type="molecule type" value="Genomic_DNA"/>
</dbReference>
<feature type="transmembrane region" description="Helical" evidence="7">
    <location>
        <begin position="228"/>
        <end position="247"/>
    </location>
</feature>
<keyword evidence="10" id="KW-1185">Reference proteome</keyword>
<dbReference type="OrthoDB" id="444631at2759"/>
<dbReference type="PANTHER" id="PTHR33048">
    <property type="entry name" value="PTH11-LIKE INTEGRAL MEMBRANE PROTEIN (AFU_ORTHOLOGUE AFUA_5G11245)"/>
    <property type="match status" value="1"/>
</dbReference>
<dbReference type="GeneID" id="54561930"/>
<dbReference type="Proteomes" id="UP000799537">
    <property type="component" value="Unassembled WGS sequence"/>
</dbReference>
<feature type="transmembrane region" description="Helical" evidence="7">
    <location>
        <begin position="195"/>
        <end position="216"/>
    </location>
</feature>
<accession>A0A6A6C4S5</accession>
<evidence type="ECO:0000256" key="3">
    <source>
        <dbReference type="ARBA" id="ARBA00022989"/>
    </source>
</evidence>